<feature type="domain" description="Cytochrome c" evidence="8">
    <location>
        <begin position="26"/>
        <end position="126"/>
    </location>
</feature>
<dbReference type="SUPFAM" id="SSF46626">
    <property type="entry name" value="Cytochrome c"/>
    <property type="match status" value="1"/>
</dbReference>
<keyword evidence="1" id="KW-0813">Transport</keyword>
<dbReference type="Pfam" id="PF00034">
    <property type="entry name" value="Cytochrom_C"/>
    <property type="match status" value="1"/>
</dbReference>
<comment type="caution">
    <text evidence="9">The sequence shown here is derived from an EMBL/GenBank/DDBJ whole genome shotgun (WGS) entry which is preliminary data.</text>
</comment>
<keyword evidence="5 6" id="KW-0408">Iron</keyword>
<evidence type="ECO:0000259" key="8">
    <source>
        <dbReference type="PROSITE" id="PS51007"/>
    </source>
</evidence>
<name>A0ABQ5U312_9PROT</name>
<keyword evidence="2 6" id="KW-0349">Heme</keyword>
<keyword evidence="3 6" id="KW-0479">Metal-binding</keyword>
<dbReference type="InterPro" id="IPR009056">
    <property type="entry name" value="Cyt_c-like_dom"/>
</dbReference>
<keyword evidence="4" id="KW-0249">Electron transport</keyword>
<keyword evidence="7" id="KW-0732">Signal</keyword>
<keyword evidence="10" id="KW-1185">Reference proteome</keyword>
<dbReference type="Gene3D" id="1.10.760.10">
    <property type="entry name" value="Cytochrome c-like domain"/>
    <property type="match status" value="1"/>
</dbReference>
<evidence type="ECO:0000313" key="9">
    <source>
        <dbReference type="EMBL" id="GLQ05796.1"/>
    </source>
</evidence>
<sequence>MKTGNLVAMGVGLALTMVSATAMAEGDPAKGEKVFKKCQACHTIEEGGKNKIGPNLFGVVGREAAKVEGFKYSSAMADSGLTWDEATLDQYLTKPRSFLKGTKMSFAGIKKEDQRADLIAYLATFK</sequence>
<accession>A0ABQ5U312</accession>
<reference evidence="9" key="1">
    <citation type="journal article" date="2014" name="Int. J. Syst. Evol. Microbiol.">
        <title>Complete genome of a new Firmicutes species belonging to the dominant human colonic microbiota ('Ruminococcus bicirculans') reveals two chromosomes and a selective capacity to utilize plant glucans.</title>
        <authorList>
            <consortium name="NISC Comparative Sequencing Program"/>
            <person name="Wegmann U."/>
            <person name="Louis P."/>
            <person name="Goesmann A."/>
            <person name="Henrissat B."/>
            <person name="Duncan S.H."/>
            <person name="Flint H.J."/>
        </authorList>
    </citation>
    <scope>NUCLEOTIDE SEQUENCE</scope>
    <source>
        <strain evidence="9">NBRC 103408</strain>
    </source>
</reference>
<protein>
    <submittedName>
        <fullName evidence="9">Cytochrome c</fullName>
    </submittedName>
</protein>
<dbReference type="PROSITE" id="PS51007">
    <property type="entry name" value="CYTC"/>
    <property type="match status" value="1"/>
</dbReference>
<proteinExistence type="predicted"/>
<evidence type="ECO:0000256" key="7">
    <source>
        <dbReference type="SAM" id="SignalP"/>
    </source>
</evidence>
<dbReference type="RefSeq" id="WP_169559763.1">
    <property type="nucleotide sequence ID" value="NZ_BSNF01000001.1"/>
</dbReference>
<dbReference type="PRINTS" id="PR00604">
    <property type="entry name" value="CYTCHRMECIAB"/>
</dbReference>
<feature type="signal peptide" evidence="7">
    <location>
        <begin position="1"/>
        <end position="24"/>
    </location>
</feature>
<organism evidence="9 10">
    <name type="scientific">Sneathiella chinensis</name>
    <dbReference type="NCBI Taxonomy" id="349750"/>
    <lineage>
        <taxon>Bacteria</taxon>
        <taxon>Pseudomonadati</taxon>
        <taxon>Pseudomonadota</taxon>
        <taxon>Alphaproteobacteria</taxon>
        <taxon>Sneathiellales</taxon>
        <taxon>Sneathiellaceae</taxon>
        <taxon>Sneathiella</taxon>
    </lineage>
</organism>
<reference evidence="9" key="2">
    <citation type="submission" date="2023-01" db="EMBL/GenBank/DDBJ databases">
        <title>Draft genome sequence of Sneathiella chinensis strain NBRC 103408.</title>
        <authorList>
            <person name="Sun Q."/>
            <person name="Mori K."/>
        </authorList>
    </citation>
    <scope>NUCLEOTIDE SEQUENCE</scope>
    <source>
        <strain evidence="9">NBRC 103408</strain>
    </source>
</reference>
<dbReference type="PANTHER" id="PTHR11961">
    <property type="entry name" value="CYTOCHROME C"/>
    <property type="match status" value="1"/>
</dbReference>
<gene>
    <name evidence="9" type="ORF">GCM10007924_10170</name>
</gene>
<evidence type="ECO:0000256" key="3">
    <source>
        <dbReference type="ARBA" id="ARBA00022723"/>
    </source>
</evidence>
<evidence type="ECO:0000256" key="4">
    <source>
        <dbReference type="ARBA" id="ARBA00022982"/>
    </source>
</evidence>
<evidence type="ECO:0000256" key="5">
    <source>
        <dbReference type="ARBA" id="ARBA00023004"/>
    </source>
</evidence>
<feature type="chain" id="PRO_5046181551" evidence="7">
    <location>
        <begin position="25"/>
        <end position="126"/>
    </location>
</feature>
<dbReference type="Proteomes" id="UP001161409">
    <property type="component" value="Unassembled WGS sequence"/>
</dbReference>
<evidence type="ECO:0000313" key="10">
    <source>
        <dbReference type="Proteomes" id="UP001161409"/>
    </source>
</evidence>
<dbReference type="InterPro" id="IPR002327">
    <property type="entry name" value="Cyt_c_1A/1B"/>
</dbReference>
<dbReference type="EMBL" id="BSNF01000001">
    <property type="protein sequence ID" value="GLQ05796.1"/>
    <property type="molecule type" value="Genomic_DNA"/>
</dbReference>
<evidence type="ECO:0000256" key="1">
    <source>
        <dbReference type="ARBA" id="ARBA00022448"/>
    </source>
</evidence>
<evidence type="ECO:0000256" key="2">
    <source>
        <dbReference type="ARBA" id="ARBA00022617"/>
    </source>
</evidence>
<evidence type="ECO:0000256" key="6">
    <source>
        <dbReference type="PROSITE-ProRule" id="PRU00433"/>
    </source>
</evidence>
<dbReference type="InterPro" id="IPR036909">
    <property type="entry name" value="Cyt_c-like_dom_sf"/>
</dbReference>